<dbReference type="FunFam" id="2.40.10.10:FF:000054">
    <property type="entry name" value="Complement C1r subcomponent"/>
    <property type="match status" value="1"/>
</dbReference>
<evidence type="ECO:0000256" key="2">
    <source>
        <dbReference type="ARBA" id="ARBA00022525"/>
    </source>
</evidence>
<dbReference type="Pfam" id="PF00089">
    <property type="entry name" value="Trypsin"/>
    <property type="match status" value="2"/>
</dbReference>
<reference evidence="9 10" key="1">
    <citation type="submission" date="2024-05" db="EMBL/GenBank/DDBJ databases">
        <authorList>
            <person name="Wallberg A."/>
        </authorList>
    </citation>
    <scope>NUCLEOTIDE SEQUENCE [LARGE SCALE GENOMIC DNA]</scope>
</reference>
<dbReference type="GO" id="GO:0004252">
    <property type="term" value="F:serine-type endopeptidase activity"/>
    <property type="evidence" value="ECO:0007669"/>
    <property type="project" value="InterPro"/>
</dbReference>
<dbReference type="PANTHER" id="PTHR24256">
    <property type="entry name" value="TRYPTASE-RELATED"/>
    <property type="match status" value="1"/>
</dbReference>
<keyword evidence="2" id="KW-0964">Secreted</keyword>
<feature type="chain" id="PRO_5043674114" description="Peptidase S1 domain-containing protein" evidence="7">
    <location>
        <begin position="20"/>
        <end position="404"/>
    </location>
</feature>
<proteinExistence type="inferred from homology"/>
<dbReference type="GO" id="GO:0005576">
    <property type="term" value="C:extracellular region"/>
    <property type="evidence" value="ECO:0007669"/>
    <property type="project" value="UniProtKB-SubCell"/>
</dbReference>
<feature type="domain" description="Peptidase S1" evidence="8">
    <location>
        <begin position="125"/>
        <end position="377"/>
    </location>
</feature>
<feature type="signal peptide" evidence="7">
    <location>
        <begin position="1"/>
        <end position="19"/>
    </location>
</feature>
<dbReference type="InterPro" id="IPR001314">
    <property type="entry name" value="Peptidase_S1A"/>
</dbReference>
<dbReference type="GO" id="GO:0006508">
    <property type="term" value="P:proteolysis"/>
    <property type="evidence" value="ECO:0007669"/>
    <property type="project" value="InterPro"/>
</dbReference>
<dbReference type="InterPro" id="IPR009003">
    <property type="entry name" value="Peptidase_S1_PA"/>
</dbReference>
<dbReference type="PROSITE" id="PS50240">
    <property type="entry name" value="TRYPSIN_DOM"/>
    <property type="match status" value="1"/>
</dbReference>
<dbReference type="InterPro" id="IPR043504">
    <property type="entry name" value="Peptidase_S1_PA_chymotrypsin"/>
</dbReference>
<evidence type="ECO:0000256" key="4">
    <source>
        <dbReference type="ARBA" id="ARBA00023157"/>
    </source>
</evidence>
<sequence length="404" mass="43475">MMGIVIAFVFALAIFDVRGLPQGHNLISPPNTHCKCIPYYECQDGPNPGSNLLGIVDDRVSMQGNQTVIDVGADESGPCPAVLEVMCCQRQIPGALNPSGGQSGPSTSNNEPVCGVRNKLGVGFHVNGFKDGQAQYGEFPWSVALLTNNVGHGVAQGATNLFVGGGSLIHPQVVLTAAHKPYDHGNDTLTVRLGEWNFRETNEPTAHQDIPVSRVIYPPSNKLVKTYEHPMAMPTCLYLSLMVCVPRDSQLHQWPPPIIFAGHAPVYLPKDLQRDHKIMKSISVNMVVQQDCERAFRTTRLGDNFTLDKSFVCAGDQGQDACTGDGGSPLVCSDPTSPGQYVQVGVSVWGIGCRQQGIPGVYSAIAPAGPWIREELNKLSSTGRRNTAAPVIGETNVRISNRII</sequence>
<keyword evidence="10" id="KW-1185">Reference proteome</keyword>
<dbReference type="EMBL" id="CAXKWB010006746">
    <property type="protein sequence ID" value="CAL4084182.1"/>
    <property type="molecule type" value="Genomic_DNA"/>
</dbReference>
<dbReference type="PRINTS" id="PR00722">
    <property type="entry name" value="CHYMOTRYPSIN"/>
</dbReference>
<comment type="caution">
    <text evidence="9">The sequence shown here is derived from an EMBL/GenBank/DDBJ whole genome shotgun (WGS) entry which is preliminary data.</text>
</comment>
<keyword evidence="3 7" id="KW-0732">Signal</keyword>
<dbReference type="InterPro" id="IPR001254">
    <property type="entry name" value="Trypsin_dom"/>
</dbReference>
<evidence type="ECO:0000256" key="3">
    <source>
        <dbReference type="ARBA" id="ARBA00022729"/>
    </source>
</evidence>
<keyword evidence="4" id="KW-1015">Disulfide bond</keyword>
<dbReference type="AlphaFoldDB" id="A0AAV2QG58"/>
<dbReference type="SMART" id="SM00020">
    <property type="entry name" value="Tryp_SPc"/>
    <property type="match status" value="1"/>
</dbReference>
<evidence type="ECO:0000259" key="8">
    <source>
        <dbReference type="PROSITE" id="PS50240"/>
    </source>
</evidence>
<evidence type="ECO:0000256" key="1">
    <source>
        <dbReference type="ARBA" id="ARBA00004613"/>
    </source>
</evidence>
<evidence type="ECO:0000256" key="7">
    <source>
        <dbReference type="SAM" id="SignalP"/>
    </source>
</evidence>
<comment type="similarity">
    <text evidence="6">Belongs to the peptidase S1 family. CLIP subfamily.</text>
</comment>
<feature type="non-terminal residue" evidence="9">
    <location>
        <position position="404"/>
    </location>
</feature>
<dbReference type="SUPFAM" id="SSF50494">
    <property type="entry name" value="Trypsin-like serine proteases"/>
    <property type="match status" value="1"/>
</dbReference>
<gene>
    <name evidence="9" type="ORF">MNOR_LOCUS12342</name>
</gene>
<dbReference type="InterPro" id="IPR051487">
    <property type="entry name" value="Ser/Thr_Proteases_Immune/Dev"/>
</dbReference>
<comment type="subcellular location">
    <subcellularLocation>
        <location evidence="1">Secreted</location>
    </subcellularLocation>
</comment>
<dbReference type="Proteomes" id="UP001497623">
    <property type="component" value="Unassembled WGS sequence"/>
</dbReference>
<evidence type="ECO:0000256" key="5">
    <source>
        <dbReference type="ARBA" id="ARBA00023180"/>
    </source>
</evidence>
<keyword evidence="5" id="KW-0325">Glycoprotein</keyword>
<evidence type="ECO:0000313" key="10">
    <source>
        <dbReference type="Proteomes" id="UP001497623"/>
    </source>
</evidence>
<dbReference type="Gene3D" id="2.40.10.10">
    <property type="entry name" value="Trypsin-like serine proteases"/>
    <property type="match status" value="2"/>
</dbReference>
<organism evidence="9 10">
    <name type="scientific">Meganyctiphanes norvegica</name>
    <name type="common">Northern krill</name>
    <name type="synonym">Thysanopoda norvegica</name>
    <dbReference type="NCBI Taxonomy" id="48144"/>
    <lineage>
        <taxon>Eukaryota</taxon>
        <taxon>Metazoa</taxon>
        <taxon>Ecdysozoa</taxon>
        <taxon>Arthropoda</taxon>
        <taxon>Crustacea</taxon>
        <taxon>Multicrustacea</taxon>
        <taxon>Malacostraca</taxon>
        <taxon>Eumalacostraca</taxon>
        <taxon>Eucarida</taxon>
        <taxon>Euphausiacea</taxon>
        <taxon>Euphausiidae</taxon>
        <taxon>Meganyctiphanes</taxon>
    </lineage>
</organism>
<name>A0AAV2QG58_MEGNR</name>
<dbReference type="CDD" id="cd00190">
    <property type="entry name" value="Tryp_SPc"/>
    <property type="match status" value="1"/>
</dbReference>
<accession>A0AAV2QG58</accession>
<protein>
    <recommendedName>
        <fullName evidence="8">Peptidase S1 domain-containing protein</fullName>
    </recommendedName>
</protein>
<evidence type="ECO:0000256" key="6">
    <source>
        <dbReference type="ARBA" id="ARBA00024195"/>
    </source>
</evidence>
<evidence type="ECO:0000313" key="9">
    <source>
        <dbReference type="EMBL" id="CAL4084182.1"/>
    </source>
</evidence>